<dbReference type="GO" id="GO:0009277">
    <property type="term" value="C:fungal-type cell wall"/>
    <property type="evidence" value="ECO:0007669"/>
    <property type="project" value="TreeGrafter"/>
</dbReference>
<dbReference type="GO" id="GO:0000272">
    <property type="term" value="P:polysaccharide catabolic process"/>
    <property type="evidence" value="ECO:0007669"/>
    <property type="project" value="UniProtKB-KW"/>
</dbReference>
<keyword evidence="6" id="KW-0378">Hydrolase</keyword>
<evidence type="ECO:0000256" key="10">
    <source>
        <dbReference type="ARBA" id="ARBA00023326"/>
    </source>
</evidence>
<keyword evidence="14" id="KW-1185">Reference proteome</keyword>
<keyword evidence="8" id="KW-0326">Glycosidase</keyword>
<evidence type="ECO:0000256" key="4">
    <source>
        <dbReference type="ARBA" id="ARBA00022525"/>
    </source>
</evidence>
<sequence length="420" mass="43677">MKLITIALVGASAVAAASHRHVHRHAPHVRGSAVAKRADATVVEDAVVTKYEMNGKELNAAKVEQGVKDGIYILLDDTTSAAPVPTKAAVAAGEFLEQKKPTTPAAPSTTSVAPPPPPPTTSAAPVVPTPAPSSGGGSGATGLDADFPSGTIDCDQFPSAYGPVAAEWLNLGGWTGLQMTPSFSPGDAAIHLINTGIGGDNCIKNSFCSYACPPGYQKSQWPSSQGATGQSIGGLYCNAQGKLELTNPTLSKTLCIKGTGEVKVKNTIGRNVPICRTDYPGTESETVALDTQPGQEYELTCPDANKYYRWGNAATSAQYYINPAGSPLKDACRWNEAGSNMGNWAPVNLGVGKGPTGETYISIFQNKPTNPDGKLNFNLEIVGDVSGKCAYIDGQFYNNGVADPSGCTVLVTGTATYKIY</sequence>
<dbReference type="InterPro" id="IPR051526">
    <property type="entry name" value="Beta-Glucosidase_SUN"/>
</dbReference>
<keyword evidence="10" id="KW-0624">Polysaccharide degradation</keyword>
<reference evidence="14" key="2">
    <citation type="journal article" date="2018" name="Nat. Commun.">
        <title>Extreme sensitivity to ultraviolet light in the fungal pathogen causing white-nose syndrome of bats.</title>
        <authorList>
            <person name="Palmer J.M."/>
            <person name="Drees K.P."/>
            <person name="Foster J.T."/>
            <person name="Lindner D.L."/>
        </authorList>
    </citation>
    <scope>NUCLEOTIDE SEQUENCE [LARGE SCALE GENOMIC DNA]</scope>
    <source>
        <strain evidence="14">UAMH 10579</strain>
    </source>
</reference>
<proteinExistence type="inferred from homology"/>
<keyword evidence="9" id="KW-0961">Cell wall biogenesis/degradation</keyword>
<evidence type="ECO:0000256" key="9">
    <source>
        <dbReference type="ARBA" id="ARBA00023316"/>
    </source>
</evidence>
<keyword evidence="7" id="KW-0119">Carbohydrate metabolism</keyword>
<evidence type="ECO:0000256" key="5">
    <source>
        <dbReference type="ARBA" id="ARBA00022729"/>
    </source>
</evidence>
<name>A0A1B8GJW5_9PEZI</name>
<dbReference type="Pfam" id="PF03856">
    <property type="entry name" value="SUN"/>
    <property type="match status" value="1"/>
</dbReference>
<dbReference type="OrthoDB" id="5339822at2759"/>
<dbReference type="GO" id="GO:0031505">
    <property type="term" value="P:fungal-type cell wall organization"/>
    <property type="evidence" value="ECO:0007669"/>
    <property type="project" value="TreeGrafter"/>
</dbReference>
<dbReference type="RefSeq" id="XP_018129827.1">
    <property type="nucleotide sequence ID" value="XM_018276255.2"/>
</dbReference>
<gene>
    <name evidence="13" type="ORF">VE01_06816</name>
</gene>
<dbReference type="GeneID" id="28840202"/>
<dbReference type="GO" id="GO:0016798">
    <property type="term" value="F:hydrolase activity, acting on glycosyl bonds"/>
    <property type="evidence" value="ECO:0007669"/>
    <property type="project" value="UniProtKB-KW"/>
</dbReference>
<dbReference type="PANTHER" id="PTHR31316:SF0">
    <property type="entry name" value="SECRETED BETA-GLUCOSIDASE SIM1-RELATED"/>
    <property type="match status" value="1"/>
</dbReference>
<organism evidence="13 14">
    <name type="scientific">Pseudogymnoascus verrucosus</name>
    <dbReference type="NCBI Taxonomy" id="342668"/>
    <lineage>
        <taxon>Eukaryota</taxon>
        <taxon>Fungi</taxon>
        <taxon>Dikarya</taxon>
        <taxon>Ascomycota</taxon>
        <taxon>Pezizomycotina</taxon>
        <taxon>Leotiomycetes</taxon>
        <taxon>Thelebolales</taxon>
        <taxon>Thelebolaceae</taxon>
        <taxon>Pseudogymnoascus</taxon>
    </lineage>
</organism>
<evidence type="ECO:0000256" key="1">
    <source>
        <dbReference type="ARBA" id="ARBA00004191"/>
    </source>
</evidence>
<dbReference type="EMBL" id="KV460230">
    <property type="protein sequence ID" value="OBT96094.1"/>
    <property type="molecule type" value="Genomic_DNA"/>
</dbReference>
<feature type="region of interest" description="Disordered" evidence="11">
    <location>
        <begin position="95"/>
        <end position="147"/>
    </location>
</feature>
<feature type="compositionally biased region" description="Low complexity" evidence="11">
    <location>
        <begin position="101"/>
        <end position="112"/>
    </location>
</feature>
<dbReference type="Proteomes" id="UP000091956">
    <property type="component" value="Unassembled WGS sequence"/>
</dbReference>
<evidence type="ECO:0000256" key="2">
    <source>
        <dbReference type="ARBA" id="ARBA00010579"/>
    </source>
</evidence>
<evidence type="ECO:0000256" key="6">
    <source>
        <dbReference type="ARBA" id="ARBA00022801"/>
    </source>
</evidence>
<dbReference type="STRING" id="342668.A0A1B8GJW5"/>
<dbReference type="PANTHER" id="PTHR31316">
    <property type="entry name" value="BETA-GLUCOSIDASE-LIKE PROTEIN NCA3, MITOCHONDRIAL-RELATED"/>
    <property type="match status" value="1"/>
</dbReference>
<evidence type="ECO:0008006" key="15">
    <source>
        <dbReference type="Google" id="ProtNLM"/>
    </source>
</evidence>
<comment type="similarity">
    <text evidence="2">Belongs to the SUN family.</text>
</comment>
<feature type="chain" id="PRO_5008608657" description="Secreted beta-glucosidase sun1" evidence="12">
    <location>
        <begin position="17"/>
        <end position="420"/>
    </location>
</feature>
<evidence type="ECO:0000313" key="14">
    <source>
        <dbReference type="Proteomes" id="UP000091956"/>
    </source>
</evidence>
<evidence type="ECO:0000256" key="12">
    <source>
        <dbReference type="SAM" id="SignalP"/>
    </source>
</evidence>
<evidence type="ECO:0000256" key="3">
    <source>
        <dbReference type="ARBA" id="ARBA00022512"/>
    </source>
</evidence>
<dbReference type="GO" id="GO:0009986">
    <property type="term" value="C:cell surface"/>
    <property type="evidence" value="ECO:0007669"/>
    <property type="project" value="TreeGrafter"/>
</dbReference>
<feature type="signal peptide" evidence="12">
    <location>
        <begin position="1"/>
        <end position="16"/>
    </location>
</feature>
<keyword evidence="4" id="KW-0964">Secreted</keyword>
<dbReference type="InterPro" id="IPR005556">
    <property type="entry name" value="SUN"/>
</dbReference>
<comment type="subcellular location">
    <subcellularLocation>
        <location evidence="1">Secreted</location>
        <location evidence="1">Cell wall</location>
    </subcellularLocation>
</comment>
<evidence type="ECO:0000313" key="13">
    <source>
        <dbReference type="EMBL" id="OBT96094.1"/>
    </source>
</evidence>
<keyword evidence="3" id="KW-0134">Cell wall</keyword>
<evidence type="ECO:0000256" key="7">
    <source>
        <dbReference type="ARBA" id="ARBA00023277"/>
    </source>
</evidence>
<evidence type="ECO:0000256" key="11">
    <source>
        <dbReference type="SAM" id="MobiDB-lite"/>
    </source>
</evidence>
<protein>
    <recommendedName>
        <fullName evidence="15">Secreted beta-glucosidase sun1</fullName>
    </recommendedName>
</protein>
<reference evidence="13 14" key="1">
    <citation type="submission" date="2016-03" db="EMBL/GenBank/DDBJ databases">
        <title>Comparative genomics of Pseudogymnoascus destructans, the fungus causing white-nose syndrome of bats.</title>
        <authorList>
            <person name="Palmer J.M."/>
            <person name="Drees K.P."/>
            <person name="Foster J.T."/>
            <person name="Lindner D.L."/>
        </authorList>
    </citation>
    <scope>NUCLEOTIDE SEQUENCE [LARGE SCALE GENOMIC DNA]</scope>
    <source>
        <strain evidence="13 14">UAMH 10579</strain>
    </source>
</reference>
<accession>A0A1B8GJW5</accession>
<keyword evidence="5 12" id="KW-0732">Signal</keyword>
<dbReference type="AlphaFoldDB" id="A0A1B8GJW5"/>
<evidence type="ECO:0000256" key="8">
    <source>
        <dbReference type="ARBA" id="ARBA00023295"/>
    </source>
</evidence>